<keyword evidence="6 9" id="KW-1133">Transmembrane helix</keyword>
<gene>
    <name evidence="10" type="primary">qoxD</name>
    <name evidence="10" type="ORF">CHR53_17130</name>
</gene>
<dbReference type="OrthoDB" id="2361460at2"/>
<dbReference type="InterPro" id="IPR014250">
    <property type="entry name" value="QoxD"/>
</dbReference>
<keyword evidence="7 9" id="KW-0560">Oxidoreductase</keyword>
<dbReference type="GO" id="GO:0016682">
    <property type="term" value="F:oxidoreductase activity, acting on diphenols and related substances as donors, oxygen as acceptor"/>
    <property type="evidence" value="ECO:0007669"/>
    <property type="project" value="UniProtKB-UniRule"/>
</dbReference>
<comment type="catalytic activity">
    <reaction evidence="1 9">
        <text>2 a quinol + O2 = 2 a quinone + 2 H2O</text>
        <dbReference type="Rhea" id="RHEA:55376"/>
        <dbReference type="ChEBI" id="CHEBI:15377"/>
        <dbReference type="ChEBI" id="CHEBI:15379"/>
        <dbReference type="ChEBI" id="CHEBI:24646"/>
        <dbReference type="ChEBI" id="CHEBI:132124"/>
    </reaction>
</comment>
<comment type="subcellular location">
    <subcellularLocation>
        <location evidence="2 9">Cell membrane</location>
        <topology evidence="2 9">Multi-pass membrane protein</topology>
    </subcellularLocation>
</comment>
<dbReference type="GO" id="GO:0009319">
    <property type="term" value="C:cytochrome o ubiquinol oxidase complex"/>
    <property type="evidence" value="ECO:0007669"/>
    <property type="project" value="TreeGrafter"/>
</dbReference>
<dbReference type="GO" id="GO:0015078">
    <property type="term" value="F:proton transmembrane transporter activity"/>
    <property type="evidence" value="ECO:0007669"/>
    <property type="project" value="TreeGrafter"/>
</dbReference>
<evidence type="ECO:0000256" key="5">
    <source>
        <dbReference type="ARBA" id="ARBA00022692"/>
    </source>
</evidence>
<dbReference type="KEGG" id="nmk:CHR53_17130"/>
<evidence type="ECO:0000313" key="11">
    <source>
        <dbReference type="Proteomes" id="UP000282892"/>
    </source>
</evidence>
<dbReference type="GO" id="GO:0019646">
    <property type="term" value="P:aerobic electron transport chain"/>
    <property type="evidence" value="ECO:0007669"/>
    <property type="project" value="TreeGrafter"/>
</dbReference>
<evidence type="ECO:0000256" key="9">
    <source>
        <dbReference type="RuleBase" id="RU367153"/>
    </source>
</evidence>
<dbReference type="EMBL" id="CP022572">
    <property type="protein sequence ID" value="AZU62844.1"/>
    <property type="molecule type" value="Genomic_DNA"/>
</dbReference>
<dbReference type="PANTHER" id="PTHR36835:SF1">
    <property type="entry name" value="CYTOCHROME BO(3) UBIQUINOL OXIDASE SUBUNIT 4"/>
    <property type="match status" value="1"/>
</dbReference>
<dbReference type="GO" id="GO:0042773">
    <property type="term" value="P:ATP synthesis coupled electron transport"/>
    <property type="evidence" value="ECO:0007669"/>
    <property type="project" value="UniProtKB-UniRule"/>
</dbReference>
<dbReference type="Pfam" id="PF03626">
    <property type="entry name" value="COX4_pro"/>
    <property type="match status" value="1"/>
</dbReference>
<dbReference type="InterPro" id="IPR050968">
    <property type="entry name" value="Cytochrome_c_oxidase_bac_sub4"/>
</dbReference>
<dbReference type="RefSeq" id="WP_066383927.1">
    <property type="nucleotide sequence ID" value="NZ_CP022572.1"/>
</dbReference>
<accession>A0A3Q9QTH9</accession>
<protein>
    <recommendedName>
        <fullName evidence="9">Quinol oxidase subunit 4</fullName>
        <ecNumber evidence="9">1.10.3.-</ecNumber>
    </recommendedName>
</protein>
<evidence type="ECO:0000256" key="2">
    <source>
        <dbReference type="ARBA" id="ARBA00004651"/>
    </source>
</evidence>
<dbReference type="EC" id="1.10.3.-" evidence="9"/>
<evidence type="ECO:0000256" key="3">
    <source>
        <dbReference type="ARBA" id="ARBA00008079"/>
    </source>
</evidence>
<dbReference type="STRING" id="1193713.GCA_001636315_00257"/>
<dbReference type="GO" id="GO:0009486">
    <property type="term" value="F:cytochrome bo3 ubiquinol oxidase activity"/>
    <property type="evidence" value="ECO:0007669"/>
    <property type="project" value="TreeGrafter"/>
</dbReference>
<comment type="similarity">
    <text evidence="3 9">Belongs to the cytochrome c oxidase bacterial subunit 4 family.</text>
</comment>
<feature type="transmembrane region" description="Helical" evidence="9">
    <location>
        <begin position="71"/>
        <end position="91"/>
    </location>
</feature>
<keyword evidence="4 9" id="KW-1003">Cell membrane</keyword>
<dbReference type="Proteomes" id="UP000282892">
    <property type="component" value="Chromosome"/>
</dbReference>
<proteinExistence type="inferred from homology"/>
<evidence type="ECO:0000256" key="6">
    <source>
        <dbReference type="ARBA" id="ARBA00022989"/>
    </source>
</evidence>
<dbReference type="PANTHER" id="PTHR36835">
    <property type="entry name" value="CYTOCHROME BO(3) UBIQUINOL OXIDASE SUBUNIT 4"/>
    <property type="match status" value="1"/>
</dbReference>
<keyword evidence="11" id="KW-1185">Reference proteome</keyword>
<feature type="transmembrane region" description="Helical" evidence="9">
    <location>
        <begin position="37"/>
        <end position="59"/>
    </location>
</feature>
<dbReference type="GO" id="GO:0015990">
    <property type="term" value="P:electron transport coupled proton transport"/>
    <property type="evidence" value="ECO:0007669"/>
    <property type="project" value="TreeGrafter"/>
</dbReference>
<reference evidence="10 11" key="1">
    <citation type="submission" date="2017-07" db="EMBL/GenBank/DDBJ databases">
        <title>The complete genome sequence of Bacillus mesonae strain H20-5, an efficient strain improving plant abiotic stress resistance.</title>
        <authorList>
            <person name="Kim S.Y."/>
            <person name="Song H."/>
            <person name="Sang M.K."/>
            <person name="Weon H.-Y."/>
            <person name="Song J."/>
        </authorList>
    </citation>
    <scope>NUCLEOTIDE SEQUENCE [LARGE SCALE GENOMIC DNA]</scope>
    <source>
        <strain evidence="10 11">H20-5</strain>
    </source>
</reference>
<sequence>MSELFPRKQIMGFVFSLVLTAAALTVYFLHLSFAQGMAVLLITAFVQALLQLVVFMHAGETKDKWIIYGKVYFMIAMALITVFGTLLIFLWDM</sequence>
<dbReference type="GO" id="GO:0005886">
    <property type="term" value="C:plasma membrane"/>
    <property type="evidence" value="ECO:0007669"/>
    <property type="project" value="UniProtKB-SubCell"/>
</dbReference>
<evidence type="ECO:0000313" key="10">
    <source>
        <dbReference type="EMBL" id="AZU62844.1"/>
    </source>
</evidence>
<keyword evidence="5 9" id="KW-0812">Transmembrane</keyword>
<keyword evidence="8 9" id="KW-0472">Membrane</keyword>
<comment type="function">
    <text evidence="9">Catalyzes quinol oxidation with the concomitant reduction of oxygen to water.</text>
</comment>
<feature type="transmembrane region" description="Helical" evidence="9">
    <location>
        <begin position="12"/>
        <end position="31"/>
    </location>
</feature>
<dbReference type="NCBIfam" id="TIGR02901">
    <property type="entry name" value="QoxD"/>
    <property type="match status" value="1"/>
</dbReference>
<dbReference type="InterPro" id="IPR005171">
    <property type="entry name" value="Cyt_c_oxidase_su4_prok"/>
</dbReference>
<dbReference type="AlphaFoldDB" id="A0A3Q9QTH9"/>
<evidence type="ECO:0000256" key="1">
    <source>
        <dbReference type="ARBA" id="ARBA00000725"/>
    </source>
</evidence>
<evidence type="ECO:0000256" key="7">
    <source>
        <dbReference type="ARBA" id="ARBA00023002"/>
    </source>
</evidence>
<name>A0A3Q9QTH9_9BACI</name>
<evidence type="ECO:0000256" key="4">
    <source>
        <dbReference type="ARBA" id="ARBA00022475"/>
    </source>
</evidence>
<organism evidence="10 11">
    <name type="scientific">Neobacillus mesonae</name>
    <dbReference type="NCBI Taxonomy" id="1193713"/>
    <lineage>
        <taxon>Bacteria</taxon>
        <taxon>Bacillati</taxon>
        <taxon>Bacillota</taxon>
        <taxon>Bacilli</taxon>
        <taxon>Bacillales</taxon>
        <taxon>Bacillaceae</taxon>
        <taxon>Neobacillus</taxon>
    </lineage>
</organism>
<evidence type="ECO:0000256" key="8">
    <source>
        <dbReference type="ARBA" id="ARBA00023136"/>
    </source>
</evidence>